<organism evidence="2">
    <name type="scientific">Schizophyllum commune (strain H4-8 / FGSC 9210)</name>
    <name type="common">Split gill fungus</name>
    <dbReference type="NCBI Taxonomy" id="578458"/>
    <lineage>
        <taxon>Eukaryota</taxon>
        <taxon>Fungi</taxon>
        <taxon>Dikarya</taxon>
        <taxon>Basidiomycota</taxon>
        <taxon>Agaricomycotina</taxon>
        <taxon>Agaricomycetes</taxon>
        <taxon>Agaricomycetidae</taxon>
        <taxon>Agaricales</taxon>
        <taxon>Schizophyllaceae</taxon>
        <taxon>Schizophyllum</taxon>
    </lineage>
</organism>
<dbReference type="GeneID" id="9587613"/>
<evidence type="ECO:0000313" key="2">
    <source>
        <dbReference type="Proteomes" id="UP000007431"/>
    </source>
</evidence>
<dbReference type="InParanoid" id="D8Q7Y2"/>
<name>D8Q7Y2_SCHCM</name>
<keyword evidence="2" id="KW-1185">Reference proteome</keyword>
<dbReference type="Proteomes" id="UP000007431">
    <property type="component" value="Unassembled WGS sequence"/>
</dbReference>
<proteinExistence type="predicted"/>
<dbReference type="EMBL" id="GL377307">
    <property type="protein sequence ID" value="EFI96096.1"/>
    <property type="molecule type" value="Genomic_DNA"/>
</dbReference>
<sequence length="180" mass="19229">MRCVRTRRCPWVSLHAVPIAVPASPCSYSHAYNSPRPSHGLASRPSCPDELPAYGNGITVATHTTNEPLVGWSPPSSIPNTLLPVHSPNHYLTSASSAATSSQLQTPNNVAQIMPKPRSVIQLGSMQLANHCALRELGGQDCFVGKALSPAILCCSISTNEHMQIHNVTRRASVLCLCEG</sequence>
<gene>
    <name evidence="1" type="ORF">SCHCODRAFT_82521</name>
</gene>
<dbReference type="RefSeq" id="XP_003030999.1">
    <property type="nucleotide sequence ID" value="XM_003030953.1"/>
</dbReference>
<accession>D8Q7Y2</accession>
<dbReference type="VEuPathDB" id="FungiDB:SCHCODRAFT_01096922"/>
<dbReference type="HOGENOM" id="CLU_1497069_0_0_1"/>
<dbReference type="AlphaFoldDB" id="D8Q7Y2"/>
<protein>
    <submittedName>
        <fullName evidence="1">Expressed protein</fullName>
    </submittedName>
</protein>
<dbReference type="KEGG" id="scm:SCHCO_01096922"/>
<evidence type="ECO:0000313" key="1">
    <source>
        <dbReference type="EMBL" id="EFI96096.1"/>
    </source>
</evidence>
<reference evidence="1 2" key="1">
    <citation type="journal article" date="2010" name="Nat. Biotechnol.">
        <title>Genome sequence of the model mushroom Schizophyllum commune.</title>
        <authorList>
            <person name="Ohm R.A."/>
            <person name="de Jong J.F."/>
            <person name="Lugones L.G."/>
            <person name="Aerts A."/>
            <person name="Kothe E."/>
            <person name="Stajich J.E."/>
            <person name="de Vries R.P."/>
            <person name="Record E."/>
            <person name="Levasseur A."/>
            <person name="Baker S.E."/>
            <person name="Bartholomew K.A."/>
            <person name="Coutinho P.M."/>
            <person name="Erdmann S."/>
            <person name="Fowler T.J."/>
            <person name="Gathman A.C."/>
            <person name="Lombard V."/>
            <person name="Henrissat B."/>
            <person name="Knabe N."/>
            <person name="Kuees U."/>
            <person name="Lilly W.W."/>
            <person name="Lindquist E."/>
            <person name="Lucas S."/>
            <person name="Magnuson J.K."/>
            <person name="Piumi F."/>
            <person name="Raudaskoski M."/>
            <person name="Salamov A."/>
            <person name="Schmutz J."/>
            <person name="Schwarze F.W.M.R."/>
            <person name="vanKuyk P.A."/>
            <person name="Horton J.S."/>
            <person name="Grigoriev I.V."/>
            <person name="Woesten H.A.B."/>
        </authorList>
    </citation>
    <scope>NUCLEOTIDE SEQUENCE [LARGE SCALE GENOMIC DNA]</scope>
    <source>
        <strain evidence="2">H4-8 / FGSC 9210</strain>
    </source>
</reference>